<dbReference type="PROSITE" id="PS51257">
    <property type="entry name" value="PROKAR_LIPOPROTEIN"/>
    <property type="match status" value="1"/>
</dbReference>
<proteinExistence type="predicted"/>
<keyword evidence="3" id="KW-1185">Reference proteome</keyword>
<evidence type="ECO:0000256" key="1">
    <source>
        <dbReference type="SAM" id="SignalP"/>
    </source>
</evidence>
<keyword evidence="1" id="KW-0732">Signal</keyword>
<protein>
    <recommendedName>
        <fullName evidence="4">Lipoprotein</fullName>
    </recommendedName>
</protein>
<organism evidence="2 3">
    <name type="scientific">Brevibacillus ruminantium</name>
    <dbReference type="NCBI Taxonomy" id="2950604"/>
    <lineage>
        <taxon>Bacteria</taxon>
        <taxon>Bacillati</taxon>
        <taxon>Bacillota</taxon>
        <taxon>Bacilli</taxon>
        <taxon>Bacillales</taxon>
        <taxon>Paenibacillaceae</taxon>
        <taxon>Brevibacillus</taxon>
    </lineage>
</organism>
<feature type="signal peptide" evidence="1">
    <location>
        <begin position="1"/>
        <end position="17"/>
    </location>
</feature>
<reference evidence="2" key="1">
    <citation type="submission" date="2022-06" db="EMBL/GenBank/DDBJ databases">
        <title>Genome sequencing of Brevibacillus sp. BB3-R1.</title>
        <authorList>
            <person name="Heo J."/>
            <person name="Lee D."/>
            <person name="Won M."/>
            <person name="Han B.-H."/>
            <person name="Hong S.-B."/>
            <person name="Kwon S.-W."/>
        </authorList>
    </citation>
    <scope>NUCLEOTIDE SEQUENCE</scope>
    <source>
        <strain evidence="2">BB3-R1</strain>
    </source>
</reference>
<accession>A0ABY4WBM7</accession>
<dbReference type="Proteomes" id="UP001056500">
    <property type="component" value="Chromosome"/>
</dbReference>
<feature type="chain" id="PRO_5045621883" description="Lipoprotein" evidence="1">
    <location>
        <begin position="18"/>
        <end position="235"/>
    </location>
</feature>
<dbReference type="EMBL" id="CP098755">
    <property type="protein sequence ID" value="USG63332.1"/>
    <property type="molecule type" value="Genomic_DNA"/>
</dbReference>
<name>A0ABY4WBM7_9BACL</name>
<evidence type="ECO:0000313" key="2">
    <source>
        <dbReference type="EMBL" id="USG63332.1"/>
    </source>
</evidence>
<gene>
    <name evidence="2" type="ORF">NDK47_14170</name>
</gene>
<sequence length="235" mass="26495">MRAAFLIFLAVFSLTLAGCNQGSVVQEPGHGADEMALHFTPLEKVDEQVGELLTENVAEILQETPWTEAVFFIYSKPNDPDQGLYGGVRIGQKQYQFGQIGYGRNTDAITMTPVQAFGEGWMKVEGFRGANYRVTYYLGVEKEHPFVFLFVDGGSRYEGELEGEQVIIGSYGLTATFFSSIYKREGNTIVYADLNQQISADSVRFTDAHEWEIRSQPNTEDRIYTYRKGRLVPDH</sequence>
<evidence type="ECO:0000313" key="3">
    <source>
        <dbReference type="Proteomes" id="UP001056500"/>
    </source>
</evidence>
<dbReference type="RefSeq" id="WP_251870414.1">
    <property type="nucleotide sequence ID" value="NZ_CP098755.1"/>
</dbReference>
<evidence type="ECO:0008006" key="4">
    <source>
        <dbReference type="Google" id="ProtNLM"/>
    </source>
</evidence>